<evidence type="ECO:0000313" key="1">
    <source>
        <dbReference type="EMBL" id="BAQ47106.1"/>
    </source>
</evidence>
<dbReference type="PATRIC" id="fig|270351.10.peg.3921"/>
<dbReference type="OrthoDB" id="7864919at2"/>
<dbReference type="KEGG" id="maqu:Maq22A_c20305"/>
<reference evidence="2" key="2">
    <citation type="submission" date="2015-01" db="EMBL/GenBank/DDBJ databases">
        <title>Complete genome sequence of Methylobacterium aquaticum strain 22A.</title>
        <authorList>
            <person name="Tani A."/>
            <person name="Ogura Y."/>
            <person name="Hayashi T."/>
        </authorList>
    </citation>
    <scope>NUCLEOTIDE SEQUENCE [LARGE SCALE GENOMIC DNA]</scope>
    <source>
        <strain evidence="2">MA-22A</strain>
    </source>
</reference>
<dbReference type="GO" id="GO:0005840">
    <property type="term" value="C:ribosome"/>
    <property type="evidence" value="ECO:0007669"/>
    <property type="project" value="UniProtKB-KW"/>
</dbReference>
<dbReference type="AlphaFoldDB" id="A0A0C6F377"/>
<reference evidence="1 2" key="1">
    <citation type="journal article" date="2015" name="Genome Announc.">
        <title>Complete Genome Sequence of Methylobacterium aquaticum Strain 22A, Isolated from Racomitrium japonicum Moss.</title>
        <authorList>
            <person name="Tani A."/>
            <person name="Ogura Y."/>
            <person name="Hayashi T."/>
            <person name="Kimbara K."/>
        </authorList>
    </citation>
    <scope>NUCLEOTIDE SEQUENCE [LARGE SCALE GENOMIC DNA]</scope>
    <source>
        <strain evidence="1 2">MA-22A</strain>
    </source>
</reference>
<keyword evidence="1" id="KW-0689">Ribosomal protein</keyword>
<dbReference type="EMBL" id="AP014704">
    <property type="protein sequence ID" value="BAQ47106.1"/>
    <property type="molecule type" value="Genomic_DNA"/>
</dbReference>
<proteinExistence type="predicted"/>
<gene>
    <name evidence="1" type="ORF">Maq22A_c20305</name>
</gene>
<dbReference type="Proteomes" id="UP000061432">
    <property type="component" value="Chromosome"/>
</dbReference>
<organism evidence="1 2">
    <name type="scientific">Methylobacterium aquaticum</name>
    <dbReference type="NCBI Taxonomy" id="270351"/>
    <lineage>
        <taxon>Bacteria</taxon>
        <taxon>Pseudomonadati</taxon>
        <taxon>Pseudomonadota</taxon>
        <taxon>Alphaproteobacteria</taxon>
        <taxon>Hyphomicrobiales</taxon>
        <taxon>Methylobacteriaceae</taxon>
        <taxon>Methylobacterium</taxon>
    </lineage>
</organism>
<dbReference type="STRING" id="270351.Maq22A_c20305"/>
<accession>A0A0C6F377</accession>
<name>A0A0C6F377_9HYPH</name>
<evidence type="ECO:0000313" key="2">
    <source>
        <dbReference type="Proteomes" id="UP000061432"/>
    </source>
</evidence>
<sequence length="68" mass="7097">MPTILVITLICASSLAAKDCTRATAQDVITHPAHSPQECMLLGPAIAAGSGRGTEAGTYVKTLCEQRR</sequence>
<dbReference type="RefSeq" id="WP_060848111.1">
    <property type="nucleotide sequence ID" value="NZ_AP014704.1"/>
</dbReference>
<keyword evidence="1" id="KW-0687">Ribonucleoprotein</keyword>
<protein>
    <submittedName>
        <fullName evidence="1">Ribosomal protein S27</fullName>
    </submittedName>
</protein>